<proteinExistence type="predicted"/>
<name>A0A645BV71_9ZZZZ</name>
<dbReference type="AlphaFoldDB" id="A0A645BV71"/>
<accession>A0A645BV71</accession>
<organism evidence="1">
    <name type="scientific">bioreactor metagenome</name>
    <dbReference type="NCBI Taxonomy" id="1076179"/>
    <lineage>
        <taxon>unclassified sequences</taxon>
        <taxon>metagenomes</taxon>
        <taxon>ecological metagenomes</taxon>
    </lineage>
</organism>
<evidence type="ECO:0000313" key="1">
    <source>
        <dbReference type="EMBL" id="MPM67113.1"/>
    </source>
</evidence>
<sequence length="117" mass="12272">MKPETAGRPVFPAEVLPYLCDIAVLGDESQVDEPFVAVFGQRQPPAGTTVGGDQRQRGFGADSAQLLARRHRYFGGEIAGGRSGPAVNITSAGGIANRIPDPAPLNHIADLPIQRVG</sequence>
<protein>
    <submittedName>
        <fullName evidence="1">Uncharacterized protein</fullName>
    </submittedName>
</protein>
<reference evidence="1" key="1">
    <citation type="submission" date="2019-08" db="EMBL/GenBank/DDBJ databases">
        <authorList>
            <person name="Kucharzyk K."/>
            <person name="Murdoch R.W."/>
            <person name="Higgins S."/>
            <person name="Loffler F."/>
        </authorList>
    </citation>
    <scope>NUCLEOTIDE SEQUENCE</scope>
</reference>
<gene>
    <name evidence="1" type="ORF">SDC9_114030</name>
</gene>
<dbReference type="EMBL" id="VSSQ01021495">
    <property type="protein sequence ID" value="MPM67113.1"/>
    <property type="molecule type" value="Genomic_DNA"/>
</dbReference>
<comment type="caution">
    <text evidence="1">The sequence shown here is derived from an EMBL/GenBank/DDBJ whole genome shotgun (WGS) entry which is preliminary data.</text>
</comment>